<accession>A0A7X3C2V4</accession>
<evidence type="ECO:0000313" key="4">
    <source>
        <dbReference type="Proteomes" id="UP000466388"/>
    </source>
</evidence>
<comment type="caution">
    <text evidence="3">The sequence shown here is derived from an EMBL/GenBank/DDBJ whole genome shotgun (WGS) entry which is preliminary data.</text>
</comment>
<feature type="chain" id="PRO_5031168648" evidence="2">
    <location>
        <begin position="34"/>
        <end position="427"/>
    </location>
</feature>
<feature type="signal peptide" evidence="2">
    <location>
        <begin position="1"/>
        <end position="33"/>
    </location>
</feature>
<sequence>MNKTVSKLLLSGMLSLSLVGGSVISNISLVAHAEETTSTSSSSTATPDTETITREQETQNLLNDPDNKRILANEAEGIDDSDASIEAPTVVSRDDFNNDNEYYSYLRTHPYVKTTDTISTRSADVAMAGATTAAKEYSFEGLQHTTVIQKAYIGSTYIYVTQLSGQDLYLSRCRIEGNVAVYQDEMKLTDFGHSQTLEEFKYNDEYYFWIGCKGVETTSSGIPWSTQVARIQYSPGELKYTDAPRFSSINYLNNTGASNGSMTRSDSALSSTTNRLFIWTKNGDGTAHYASYDATQMNQILDEAVSSGGNLYVPFTDSRVHAAYIAGHPMTASALTSLISYDSIQGFEYNDADAIYISSGQEGDTPAMVKFAWNTTSGSKVTLNNSEFGSTTETEGMQLKGDDVHLVVDFHDNPNVSMIYSVPKSAF</sequence>
<dbReference type="RefSeq" id="WP_155431518.1">
    <property type="nucleotide sequence ID" value="NZ_WNJO01000006.1"/>
</dbReference>
<feature type="compositionally biased region" description="Low complexity" evidence="1">
    <location>
        <begin position="36"/>
        <end position="46"/>
    </location>
</feature>
<dbReference type="Proteomes" id="UP000466388">
    <property type="component" value="Unassembled WGS sequence"/>
</dbReference>
<evidence type="ECO:0000256" key="1">
    <source>
        <dbReference type="SAM" id="MobiDB-lite"/>
    </source>
</evidence>
<dbReference type="Pfam" id="PF17312">
    <property type="entry name" value="Helveticin_J"/>
    <property type="match status" value="1"/>
</dbReference>
<dbReference type="InterPro" id="IPR035280">
    <property type="entry name" value="Helveticin_J"/>
</dbReference>
<keyword evidence="4" id="KW-1185">Reference proteome</keyword>
<evidence type="ECO:0000256" key="2">
    <source>
        <dbReference type="SAM" id="SignalP"/>
    </source>
</evidence>
<protein>
    <submittedName>
        <fullName evidence="3">Uncharacterized protein</fullName>
    </submittedName>
</protein>
<dbReference type="GO" id="GO:0042742">
    <property type="term" value="P:defense response to bacterium"/>
    <property type="evidence" value="ECO:0007669"/>
    <property type="project" value="InterPro"/>
</dbReference>
<name>A0A7X3C2V4_9LACO</name>
<feature type="region of interest" description="Disordered" evidence="1">
    <location>
        <begin position="33"/>
        <end position="60"/>
    </location>
</feature>
<evidence type="ECO:0000313" key="3">
    <source>
        <dbReference type="EMBL" id="MTV82242.1"/>
    </source>
</evidence>
<gene>
    <name evidence="3" type="ORF">GM612_06195</name>
</gene>
<dbReference type="AlphaFoldDB" id="A0A7X3C2V4"/>
<keyword evidence="2" id="KW-0732">Signal</keyword>
<dbReference type="EMBL" id="WNJO01000006">
    <property type="protein sequence ID" value="MTV82242.1"/>
    <property type="molecule type" value="Genomic_DNA"/>
</dbReference>
<reference evidence="3 4" key="1">
    <citation type="submission" date="2019-11" db="EMBL/GenBank/DDBJ databases">
        <title>Lactobacillus sp. nov. CRM56-3, isolated from fermented tea leaves.</title>
        <authorList>
            <person name="Phuengjayaem S."/>
            <person name="Tanasupawat S."/>
        </authorList>
    </citation>
    <scope>NUCLEOTIDE SEQUENCE [LARGE SCALE GENOMIC DNA]</scope>
    <source>
        <strain evidence="3 4">CRM56-3</strain>
    </source>
</reference>
<organism evidence="3 4">
    <name type="scientific">Secundilactobacillus folii</name>
    <dbReference type="NCBI Taxonomy" id="2678357"/>
    <lineage>
        <taxon>Bacteria</taxon>
        <taxon>Bacillati</taxon>
        <taxon>Bacillota</taxon>
        <taxon>Bacilli</taxon>
        <taxon>Lactobacillales</taxon>
        <taxon>Lactobacillaceae</taxon>
        <taxon>Secundilactobacillus</taxon>
    </lineage>
</organism>
<proteinExistence type="predicted"/>